<feature type="signal peptide" evidence="7">
    <location>
        <begin position="1"/>
        <end position="20"/>
    </location>
</feature>
<evidence type="ECO:0000256" key="7">
    <source>
        <dbReference type="SAM" id="SignalP"/>
    </source>
</evidence>
<keyword evidence="6" id="KW-0325">Glycoprotein</keyword>
<keyword evidence="10" id="KW-1185">Reference proteome</keyword>
<evidence type="ECO:0000256" key="2">
    <source>
        <dbReference type="ARBA" id="ARBA00022729"/>
    </source>
</evidence>
<protein>
    <recommendedName>
        <fullName evidence="8">AB hydrolase-1 domain-containing protein</fullName>
    </recommendedName>
</protein>
<dbReference type="GO" id="GO:0016042">
    <property type="term" value="P:lipid catabolic process"/>
    <property type="evidence" value="ECO:0007669"/>
    <property type="project" value="UniProtKB-KW"/>
</dbReference>
<evidence type="ECO:0000256" key="6">
    <source>
        <dbReference type="ARBA" id="ARBA00023180"/>
    </source>
</evidence>
<dbReference type="PANTHER" id="PTHR11005">
    <property type="entry name" value="LYSOSOMAL ACID LIPASE-RELATED"/>
    <property type="match status" value="1"/>
</dbReference>
<gene>
    <name evidence="9" type="ORF">CEUTPL_LOCUS1755</name>
</gene>
<dbReference type="InterPro" id="IPR000073">
    <property type="entry name" value="AB_hydrolase_1"/>
</dbReference>
<evidence type="ECO:0000256" key="1">
    <source>
        <dbReference type="ARBA" id="ARBA00010701"/>
    </source>
</evidence>
<keyword evidence="5" id="KW-0443">Lipid metabolism</keyword>
<dbReference type="Proteomes" id="UP001152799">
    <property type="component" value="Chromosome 1"/>
</dbReference>
<dbReference type="Gene3D" id="3.40.50.1820">
    <property type="entry name" value="alpha/beta hydrolase"/>
    <property type="match status" value="1"/>
</dbReference>
<dbReference type="FunFam" id="3.40.50.1820:FF:000057">
    <property type="entry name" value="Lipase"/>
    <property type="match status" value="1"/>
</dbReference>
<name>A0A9N9QJD5_9CUCU</name>
<feature type="chain" id="PRO_5040456363" description="AB hydrolase-1 domain-containing protein" evidence="7">
    <location>
        <begin position="21"/>
        <end position="409"/>
    </location>
</feature>
<sequence>MYRNFSFIILFFSGFGLVYSKELANVCESYDGYFTDKNTNPECFYDPDLDANVEQRAVNHGLLAEKHYIRTEDSWILITFRLKNLNGTYGKGVVFLQHGLGTDATSFTGNGNKSIAFFLAKQGYDVWLGNFRGTDFSSSQNLQNKQFWDFSYHEHGLYDLPANFKYITAKTKSKIYYIGHSMGGSAIAVYFSTKPEEALTFVKYTTFLCATTYMRHTKGLLNFNIINNLYALLLNWIPQAVLTGLGFTNISGLESMCFASRENLRVCTRLNEYVAGSGVGYKMSPEKFLLAWRAIKNLGVKQMLHFAQTIHSRDFRMFDYGPRQNMIRYNSIIPPPYDLSKLPTNITLIYGANDYISTKEDTLYVFNKYGKRNWEVYEIPYNHVDHFYDYKYADKAFFPLLLKSINKHI</sequence>
<evidence type="ECO:0000313" key="10">
    <source>
        <dbReference type="Proteomes" id="UP001152799"/>
    </source>
</evidence>
<dbReference type="AlphaFoldDB" id="A0A9N9QJD5"/>
<proteinExistence type="inferred from homology"/>
<dbReference type="InterPro" id="IPR029058">
    <property type="entry name" value="AB_hydrolase_fold"/>
</dbReference>
<evidence type="ECO:0000256" key="3">
    <source>
        <dbReference type="ARBA" id="ARBA00022801"/>
    </source>
</evidence>
<accession>A0A9N9QJD5</accession>
<keyword evidence="4" id="KW-0442">Lipid degradation</keyword>
<dbReference type="Pfam" id="PF00561">
    <property type="entry name" value="Abhydrolase_1"/>
    <property type="match status" value="1"/>
</dbReference>
<dbReference type="GO" id="GO:0016787">
    <property type="term" value="F:hydrolase activity"/>
    <property type="evidence" value="ECO:0007669"/>
    <property type="project" value="UniProtKB-KW"/>
</dbReference>
<keyword evidence="3" id="KW-0378">Hydrolase</keyword>
<feature type="domain" description="AB hydrolase-1" evidence="8">
    <location>
        <begin position="93"/>
        <end position="200"/>
    </location>
</feature>
<organism evidence="9 10">
    <name type="scientific">Ceutorhynchus assimilis</name>
    <name type="common">cabbage seed weevil</name>
    <dbReference type="NCBI Taxonomy" id="467358"/>
    <lineage>
        <taxon>Eukaryota</taxon>
        <taxon>Metazoa</taxon>
        <taxon>Ecdysozoa</taxon>
        <taxon>Arthropoda</taxon>
        <taxon>Hexapoda</taxon>
        <taxon>Insecta</taxon>
        <taxon>Pterygota</taxon>
        <taxon>Neoptera</taxon>
        <taxon>Endopterygota</taxon>
        <taxon>Coleoptera</taxon>
        <taxon>Polyphaga</taxon>
        <taxon>Cucujiformia</taxon>
        <taxon>Curculionidae</taxon>
        <taxon>Ceutorhynchinae</taxon>
        <taxon>Ceutorhynchus</taxon>
    </lineage>
</organism>
<evidence type="ECO:0000313" key="9">
    <source>
        <dbReference type="EMBL" id="CAG9761042.1"/>
    </source>
</evidence>
<dbReference type="OrthoDB" id="9974421at2759"/>
<evidence type="ECO:0000256" key="4">
    <source>
        <dbReference type="ARBA" id="ARBA00022963"/>
    </source>
</evidence>
<keyword evidence="2 7" id="KW-0732">Signal</keyword>
<reference evidence="9" key="1">
    <citation type="submission" date="2022-01" db="EMBL/GenBank/DDBJ databases">
        <authorList>
            <person name="King R."/>
        </authorList>
    </citation>
    <scope>NUCLEOTIDE SEQUENCE</scope>
</reference>
<evidence type="ECO:0000259" key="8">
    <source>
        <dbReference type="Pfam" id="PF00561"/>
    </source>
</evidence>
<dbReference type="SUPFAM" id="SSF53474">
    <property type="entry name" value="alpha/beta-Hydrolases"/>
    <property type="match status" value="1"/>
</dbReference>
<comment type="similarity">
    <text evidence="1">Belongs to the AB hydrolase superfamily. Lipase family.</text>
</comment>
<dbReference type="EMBL" id="OU892277">
    <property type="protein sequence ID" value="CAG9761042.1"/>
    <property type="molecule type" value="Genomic_DNA"/>
</dbReference>
<evidence type="ECO:0000256" key="5">
    <source>
        <dbReference type="ARBA" id="ARBA00023098"/>
    </source>
</evidence>